<feature type="repeat" description="RCC1" evidence="2">
    <location>
        <begin position="124"/>
        <end position="176"/>
    </location>
</feature>
<dbReference type="PROSITE" id="PS00626">
    <property type="entry name" value="RCC1_2"/>
    <property type="match status" value="1"/>
</dbReference>
<dbReference type="InterPro" id="IPR058923">
    <property type="entry name" value="RCC1-like_dom"/>
</dbReference>
<keyword evidence="5" id="KW-1185">Reference proteome</keyword>
<feature type="repeat" description="RCC1" evidence="2">
    <location>
        <begin position="72"/>
        <end position="123"/>
    </location>
</feature>
<accession>A0AAN9B985</accession>
<proteinExistence type="predicted"/>
<feature type="repeat" description="RCC1" evidence="2">
    <location>
        <begin position="342"/>
        <end position="392"/>
    </location>
</feature>
<feature type="repeat" description="RCC1" evidence="2">
    <location>
        <begin position="235"/>
        <end position="290"/>
    </location>
</feature>
<dbReference type="Proteomes" id="UP001374579">
    <property type="component" value="Unassembled WGS sequence"/>
</dbReference>
<dbReference type="PANTHER" id="PTHR22872">
    <property type="entry name" value="BTK-BINDING PROTEIN-RELATED"/>
    <property type="match status" value="1"/>
</dbReference>
<feature type="domain" description="RCC1-like" evidence="3">
    <location>
        <begin position="21"/>
        <end position="388"/>
    </location>
</feature>
<evidence type="ECO:0000313" key="4">
    <source>
        <dbReference type="EMBL" id="KAK7099490.1"/>
    </source>
</evidence>
<dbReference type="SUPFAM" id="SSF50985">
    <property type="entry name" value="RCC1/BLIP-II"/>
    <property type="match status" value="1"/>
</dbReference>
<dbReference type="AlphaFoldDB" id="A0AAN9B985"/>
<dbReference type="InterPro" id="IPR009091">
    <property type="entry name" value="RCC1/BLIP-II"/>
</dbReference>
<gene>
    <name evidence="4" type="ORF">V1264_003623</name>
</gene>
<feature type="repeat" description="RCC1" evidence="2">
    <location>
        <begin position="19"/>
        <end position="71"/>
    </location>
</feature>
<name>A0AAN9B985_9CAEN</name>
<dbReference type="PROSITE" id="PS50012">
    <property type="entry name" value="RCC1_3"/>
    <property type="match status" value="7"/>
</dbReference>
<dbReference type="Gene3D" id="2.130.10.30">
    <property type="entry name" value="Regulator of chromosome condensation 1/beta-lactamase-inhibitor protein II"/>
    <property type="match status" value="2"/>
</dbReference>
<evidence type="ECO:0000313" key="5">
    <source>
        <dbReference type="Proteomes" id="UP001374579"/>
    </source>
</evidence>
<evidence type="ECO:0000259" key="3">
    <source>
        <dbReference type="Pfam" id="PF25390"/>
    </source>
</evidence>
<dbReference type="InterPro" id="IPR000408">
    <property type="entry name" value="Reg_chr_condens"/>
</dbReference>
<reference evidence="4 5" key="1">
    <citation type="submission" date="2024-02" db="EMBL/GenBank/DDBJ databases">
        <title>Chromosome-scale genome assembly of the rough periwinkle Littorina saxatilis.</title>
        <authorList>
            <person name="De Jode A."/>
            <person name="Faria R."/>
            <person name="Formenti G."/>
            <person name="Sims Y."/>
            <person name="Smith T.P."/>
            <person name="Tracey A."/>
            <person name="Wood J.M.D."/>
            <person name="Zagrodzka Z.B."/>
            <person name="Johannesson K."/>
            <person name="Butlin R.K."/>
            <person name="Leder E.H."/>
        </authorList>
    </citation>
    <scope>NUCLEOTIDE SEQUENCE [LARGE SCALE GENOMIC DNA]</scope>
    <source>
        <strain evidence="4">Snail1</strain>
        <tissue evidence="4">Muscle</tissue>
    </source>
</reference>
<organism evidence="4 5">
    <name type="scientific">Littorina saxatilis</name>
    <dbReference type="NCBI Taxonomy" id="31220"/>
    <lineage>
        <taxon>Eukaryota</taxon>
        <taxon>Metazoa</taxon>
        <taxon>Spiralia</taxon>
        <taxon>Lophotrochozoa</taxon>
        <taxon>Mollusca</taxon>
        <taxon>Gastropoda</taxon>
        <taxon>Caenogastropoda</taxon>
        <taxon>Littorinimorpha</taxon>
        <taxon>Littorinoidea</taxon>
        <taxon>Littorinidae</taxon>
        <taxon>Littorina</taxon>
    </lineage>
</organism>
<dbReference type="Pfam" id="PF25390">
    <property type="entry name" value="WD40_RLD"/>
    <property type="match status" value="1"/>
</dbReference>
<feature type="repeat" description="RCC1" evidence="2">
    <location>
        <begin position="177"/>
        <end position="234"/>
    </location>
</feature>
<feature type="repeat" description="RCC1" evidence="2">
    <location>
        <begin position="291"/>
        <end position="341"/>
    </location>
</feature>
<evidence type="ECO:0000256" key="1">
    <source>
        <dbReference type="ARBA" id="ARBA00022737"/>
    </source>
</evidence>
<dbReference type="InterPro" id="IPR051625">
    <property type="entry name" value="Signaling_Regulatory_Domain"/>
</dbReference>
<dbReference type="PRINTS" id="PR00633">
    <property type="entry name" value="RCCNDNSATION"/>
</dbReference>
<dbReference type="EMBL" id="JBAMIC010000012">
    <property type="protein sequence ID" value="KAK7099490.1"/>
    <property type="molecule type" value="Genomic_DNA"/>
</dbReference>
<keyword evidence="1" id="KW-0677">Repeat</keyword>
<sequence length="392" mass="41083">MAGPARSQLSTHGERIDSVGLLSWGANSYGQLGQGHKEDQLTPSEALWSGGTSTPDIITGGGGHTMVVTDDRKLWACGSNSHGQLGLGTKEDVDVLTQVTFPSPARIGQVAGGWDFSLACTESGEIFSWGNNAFSQLGRDPGEKYSALPGRVDLPTDSPAVCVAAGLRHGLALTADGCVYGWGHNKKGQVGHVADDTGKVAKVVPLPVKLNPSTKQKVLQITAAAYHSQVLTDCHDIYLWGCNKFGQLSQDPNGTPQLSQPCCLSRSAFGGHKVKSVTSGWTHSIALTDSGEVYTWGRADYGQLGRSCDRSCDSTPKPVAGLQGGYSVACGSEHNLCLTDARKLLSWGWNEHGICGTGDESNVPLPVQVTVPGKSVVSIGCGAGHSFVLVSR</sequence>
<comment type="caution">
    <text evidence="4">The sequence shown here is derived from an EMBL/GenBank/DDBJ whole genome shotgun (WGS) entry which is preliminary data.</text>
</comment>
<protein>
    <recommendedName>
        <fullName evidence="3">RCC1-like domain-containing protein</fullName>
    </recommendedName>
</protein>
<evidence type="ECO:0000256" key="2">
    <source>
        <dbReference type="PROSITE-ProRule" id="PRU00235"/>
    </source>
</evidence>